<dbReference type="PANTHER" id="PTHR24410">
    <property type="entry name" value="HL07962P-RELATED"/>
    <property type="match status" value="1"/>
</dbReference>
<dbReference type="EMBL" id="SEKV01000695">
    <property type="protein sequence ID" value="TFY54463.1"/>
    <property type="molecule type" value="Genomic_DNA"/>
</dbReference>
<sequence>MTDANMDADAPSVSTASMPFDNPDTDLIILTSDNVQFYVLKAILGLASPFFADMLTLPVDTCGTDSSTVEVAEDSVVWDFILRVCYPVACPSSIALEQLWPLLEAAKKYDLVGVREAVRREMTTPSMLDKEALRVYLLACSYGLADVAVAAAKAYISRPPNQVFVPELQCTTSAAHFRLSQYRHACVKAATSISRDSNAFSLYGPLGRFSRLSGWAGLKKEKERGHSDLSCLPSQVYHLHAQDFYIRRVFDDYMQQSAAALVEVPMGNSPTTAATVLLDSRIRSDMASAPPVYRSASSPFDNPSADLVIRTSDHIEFHVFKLILREASPVFADMFTLPATPTSDADSAGVVDVVEKSTIWDYILHVCYPGPVPSSTVITPDQLWPLLEAATKYNMKGVRDSLRIYMLACGYGFQDVAVAAARASLRRPADERKFIPELRCATAAAYLRLLQYRSDCVDAATCFAHDPHIFLRPRWREFVGGWGRVDSSSTSRNHPEPVHHGDCASRPAMYKVEQDGKDKPVRTRCRRVLENLMKRSEEALKSSPHGGVVVNSKNLAATVQEASVCGACRKEDQPDNIVRFMEIYASEIDAAIAKGKDMSDSASTCTVLVASSPFDNPDADMVVRSSDHVEFYVHKAILKEASSVFADMTSLPTTPDTDSHVAQVTESSVGWDIILRICYPMPSTNPIVPDQYWPLLEAAKKYDMACVREAVVREMTTPRVLAQETLRVYMLACSYGYEDVARVAAKASLSQTMLHGPGNYVPELRCVTSAAYFNLLQYREKCVSAAVSLAEDRNLFLRDGWRAEKIRGWTLRSVGTNDHHPDCMVAGTAYNLPRNHIALLFRRVLDDYMARSTEKLKSHPRGDTLLDPVFIAATVQAASLCNACRKDSHPSDIVRFIKFHAAEVNAAIERVVLMVES</sequence>
<dbReference type="STRING" id="34475.A0A4Y9XYF3"/>
<reference evidence="3 4" key="1">
    <citation type="submission" date="2019-01" db="EMBL/GenBank/DDBJ databases">
        <title>Genome sequencing of the rare red list fungi Fomitopsis rosea.</title>
        <authorList>
            <person name="Buettner E."/>
            <person name="Kellner H."/>
        </authorList>
    </citation>
    <scope>NUCLEOTIDE SEQUENCE [LARGE SCALE GENOMIC DNA]</scope>
    <source>
        <strain evidence="3 4">DSM 105464</strain>
    </source>
</reference>
<dbReference type="Proteomes" id="UP000298390">
    <property type="component" value="Unassembled WGS sequence"/>
</dbReference>
<gene>
    <name evidence="3" type="ORF">EVJ58_g8850</name>
</gene>
<evidence type="ECO:0000256" key="1">
    <source>
        <dbReference type="SAM" id="MobiDB-lite"/>
    </source>
</evidence>
<feature type="domain" description="BTB" evidence="2">
    <location>
        <begin position="305"/>
        <end position="376"/>
    </location>
</feature>
<evidence type="ECO:0000313" key="3">
    <source>
        <dbReference type="EMBL" id="TFY54463.1"/>
    </source>
</evidence>
<dbReference type="InterPro" id="IPR000210">
    <property type="entry name" value="BTB/POZ_dom"/>
</dbReference>
<evidence type="ECO:0000313" key="4">
    <source>
        <dbReference type="Proteomes" id="UP000298390"/>
    </source>
</evidence>
<dbReference type="Pfam" id="PF00651">
    <property type="entry name" value="BTB"/>
    <property type="match status" value="3"/>
</dbReference>
<evidence type="ECO:0000259" key="2">
    <source>
        <dbReference type="PROSITE" id="PS50097"/>
    </source>
</evidence>
<dbReference type="SUPFAM" id="SSF54695">
    <property type="entry name" value="POZ domain"/>
    <property type="match status" value="3"/>
</dbReference>
<feature type="region of interest" description="Disordered" evidence="1">
    <location>
        <begin position="486"/>
        <end position="516"/>
    </location>
</feature>
<comment type="caution">
    <text evidence="3">The sequence shown here is derived from an EMBL/GenBank/DDBJ whole genome shotgun (WGS) entry which is preliminary data.</text>
</comment>
<dbReference type="SMART" id="SM00225">
    <property type="entry name" value="BTB"/>
    <property type="match status" value="3"/>
</dbReference>
<dbReference type="PANTHER" id="PTHR24410:SF23">
    <property type="entry name" value="BTB DOMAIN-CONTAINING PROTEIN-RELATED"/>
    <property type="match status" value="1"/>
</dbReference>
<dbReference type="Gene3D" id="3.30.710.10">
    <property type="entry name" value="Potassium Channel Kv1.1, Chain A"/>
    <property type="match status" value="3"/>
</dbReference>
<dbReference type="InterPro" id="IPR011333">
    <property type="entry name" value="SKP1/BTB/POZ_sf"/>
</dbReference>
<feature type="compositionally biased region" description="Basic and acidic residues" evidence="1">
    <location>
        <begin position="493"/>
        <end position="503"/>
    </location>
</feature>
<protein>
    <recommendedName>
        <fullName evidence="2">BTB domain-containing protein</fullName>
    </recommendedName>
</protein>
<organism evidence="3 4">
    <name type="scientific">Rhodofomes roseus</name>
    <dbReference type="NCBI Taxonomy" id="34475"/>
    <lineage>
        <taxon>Eukaryota</taxon>
        <taxon>Fungi</taxon>
        <taxon>Dikarya</taxon>
        <taxon>Basidiomycota</taxon>
        <taxon>Agaricomycotina</taxon>
        <taxon>Agaricomycetes</taxon>
        <taxon>Polyporales</taxon>
        <taxon>Rhodofomes</taxon>
    </lineage>
</organism>
<dbReference type="CDD" id="cd18186">
    <property type="entry name" value="BTB_POZ_ZBTB_KLHL-like"/>
    <property type="match status" value="1"/>
</dbReference>
<name>A0A4Y9XYF3_9APHY</name>
<dbReference type="AlphaFoldDB" id="A0A4Y9XYF3"/>
<dbReference type="PROSITE" id="PS50097">
    <property type="entry name" value="BTB"/>
    <property type="match status" value="1"/>
</dbReference>
<proteinExistence type="predicted"/>
<dbReference type="InterPro" id="IPR051481">
    <property type="entry name" value="BTB-POZ/Galectin-3-binding"/>
</dbReference>
<accession>A0A4Y9XYF3</accession>